<dbReference type="AlphaFoldDB" id="A0AAQ4F1E3"/>
<dbReference type="Proteomes" id="UP001321473">
    <property type="component" value="Unassembled WGS sequence"/>
</dbReference>
<protein>
    <recommendedName>
        <fullName evidence="3">Juvenile hormone acid methyltransferase</fullName>
    </recommendedName>
</protein>
<name>A0AAQ4F1E3_AMBAM</name>
<evidence type="ECO:0000313" key="2">
    <source>
        <dbReference type="Proteomes" id="UP001321473"/>
    </source>
</evidence>
<dbReference type="EMBL" id="JARKHS020008237">
    <property type="protein sequence ID" value="KAK8780946.1"/>
    <property type="molecule type" value="Genomic_DNA"/>
</dbReference>
<dbReference type="PANTHER" id="PTHR43464:SF23">
    <property type="entry name" value="JUVENILE HORMONE ACID O-METHYLTRANSFERASE"/>
    <property type="match status" value="1"/>
</dbReference>
<accession>A0AAQ4F1E3</accession>
<evidence type="ECO:0008006" key="3">
    <source>
        <dbReference type="Google" id="ProtNLM"/>
    </source>
</evidence>
<dbReference type="Gene3D" id="3.40.50.150">
    <property type="entry name" value="Vaccinia Virus protein VP39"/>
    <property type="match status" value="1"/>
</dbReference>
<gene>
    <name evidence="1" type="ORF">V5799_017713</name>
</gene>
<organism evidence="1 2">
    <name type="scientific">Amblyomma americanum</name>
    <name type="common">Lone star tick</name>
    <dbReference type="NCBI Taxonomy" id="6943"/>
    <lineage>
        <taxon>Eukaryota</taxon>
        <taxon>Metazoa</taxon>
        <taxon>Ecdysozoa</taxon>
        <taxon>Arthropoda</taxon>
        <taxon>Chelicerata</taxon>
        <taxon>Arachnida</taxon>
        <taxon>Acari</taxon>
        <taxon>Parasitiformes</taxon>
        <taxon>Ixodida</taxon>
        <taxon>Ixodoidea</taxon>
        <taxon>Ixodidae</taxon>
        <taxon>Amblyomminae</taxon>
        <taxon>Amblyomma</taxon>
    </lineage>
</organism>
<dbReference type="InterPro" id="IPR029063">
    <property type="entry name" value="SAM-dependent_MTases_sf"/>
</dbReference>
<dbReference type="Pfam" id="PF13489">
    <property type="entry name" value="Methyltransf_23"/>
    <property type="match status" value="1"/>
</dbReference>
<dbReference type="GO" id="GO:0010420">
    <property type="term" value="F:polyprenyldihydroxybenzoate methyltransferase activity"/>
    <property type="evidence" value="ECO:0007669"/>
    <property type="project" value="TreeGrafter"/>
</dbReference>
<reference evidence="1 2" key="1">
    <citation type="journal article" date="2023" name="Arcadia Sci">
        <title>De novo assembly of a long-read Amblyomma americanum tick genome.</title>
        <authorList>
            <person name="Chou S."/>
            <person name="Poskanzer K.E."/>
            <person name="Rollins M."/>
            <person name="Thuy-Boun P.S."/>
        </authorList>
    </citation>
    <scope>NUCLEOTIDE SEQUENCE [LARGE SCALE GENOMIC DNA]</scope>
    <source>
        <strain evidence="1">F_SG_1</strain>
        <tissue evidence="1">Salivary glands</tissue>
    </source>
</reference>
<dbReference type="CDD" id="cd02440">
    <property type="entry name" value="AdoMet_MTases"/>
    <property type="match status" value="1"/>
</dbReference>
<feature type="non-terminal residue" evidence="1">
    <location>
        <position position="282"/>
    </location>
</feature>
<evidence type="ECO:0000313" key="1">
    <source>
        <dbReference type="EMBL" id="KAK8780946.1"/>
    </source>
</evidence>
<proteinExistence type="predicted"/>
<sequence>MWTLKVLSRTPKPNQLQKLSRSIRTSASVKDNFEETTEVPGSKGARKKSPRLFEAIYAMQNEVQRKRSKAVLHDCETLFSHPVLECCWPLFSPEWNVTQFLDVGCGTGDFTRHCLLPGCFPCRRIIGIDRSSDTIDYARRHSGHEKIEYQKQDIAGDGVADFLQRYGRFQRVYSFYYLQGVRDQDIALQNISELLMPGGQCLLLFPASNLATACWRILAGMERWAKYSEDLLSFVPESENMTEEHEQVEYMLSLLHDAGLTPTSFDLRRSGTMYRCSEEDIT</sequence>
<comment type="caution">
    <text evidence="1">The sequence shown here is derived from an EMBL/GenBank/DDBJ whole genome shotgun (WGS) entry which is preliminary data.</text>
</comment>
<dbReference type="SUPFAM" id="SSF53335">
    <property type="entry name" value="S-adenosyl-L-methionine-dependent methyltransferases"/>
    <property type="match status" value="1"/>
</dbReference>
<dbReference type="PANTHER" id="PTHR43464">
    <property type="entry name" value="METHYLTRANSFERASE"/>
    <property type="match status" value="1"/>
</dbReference>
<keyword evidence="2" id="KW-1185">Reference proteome</keyword>